<feature type="transmembrane region" description="Helical" evidence="42">
    <location>
        <begin position="396"/>
        <end position="417"/>
    </location>
</feature>
<dbReference type="InterPro" id="IPR027417">
    <property type="entry name" value="P-loop_NTPase"/>
</dbReference>
<proteinExistence type="evidence at transcript level"/>
<evidence type="ECO:0000256" key="13">
    <source>
        <dbReference type="ARBA" id="ARBA00022475"/>
    </source>
</evidence>
<feature type="transmembrane region" description="Helical" evidence="42">
    <location>
        <begin position="517"/>
        <end position="538"/>
    </location>
</feature>
<dbReference type="Gene3D" id="1.20.1560.10">
    <property type="entry name" value="ABC transporter type 1, transmembrane domain"/>
    <property type="match status" value="1"/>
</dbReference>
<evidence type="ECO:0000256" key="6">
    <source>
        <dbReference type="ARBA" id="ARBA00004477"/>
    </source>
</evidence>
<evidence type="ECO:0000256" key="15">
    <source>
        <dbReference type="ARBA" id="ARBA00022692"/>
    </source>
</evidence>
<feature type="domain" description="ABC transmembrane type-1" evidence="44">
    <location>
        <begin position="253"/>
        <end position="543"/>
    </location>
</feature>
<dbReference type="GO" id="GO:0000139">
    <property type="term" value="C:Golgi membrane"/>
    <property type="evidence" value="ECO:0007669"/>
    <property type="project" value="UniProtKB-SubCell"/>
</dbReference>
<dbReference type="PANTHER" id="PTHR24221">
    <property type="entry name" value="ATP-BINDING CASSETTE SUB-FAMILY B"/>
    <property type="match status" value="1"/>
</dbReference>
<dbReference type="GO" id="GO:0032585">
    <property type="term" value="C:multivesicular body membrane"/>
    <property type="evidence" value="ECO:0007669"/>
    <property type="project" value="UniProtKB-SubCell"/>
</dbReference>
<evidence type="ECO:0000256" key="37">
    <source>
        <dbReference type="ARBA" id="ARBA00048455"/>
    </source>
</evidence>
<feature type="transmembrane region" description="Helical" evidence="42">
    <location>
        <begin position="98"/>
        <end position="118"/>
    </location>
</feature>
<dbReference type="AlphaFoldDB" id="A0A131XB49"/>
<comment type="catalytic activity">
    <reaction evidence="36">
        <text>protoporphyrin IX(in) + ATP + H2O = protoporphyrin IX(out) + ADP + phosphate + H(+)</text>
        <dbReference type="Rhea" id="RHEA:61336"/>
        <dbReference type="ChEBI" id="CHEBI:15377"/>
        <dbReference type="ChEBI" id="CHEBI:15378"/>
        <dbReference type="ChEBI" id="CHEBI:30616"/>
        <dbReference type="ChEBI" id="CHEBI:43474"/>
        <dbReference type="ChEBI" id="CHEBI:57306"/>
        <dbReference type="ChEBI" id="CHEBI:456216"/>
    </reaction>
    <physiologicalReaction direction="left-to-right" evidence="36">
        <dbReference type="Rhea" id="RHEA:61337"/>
    </physiologicalReaction>
</comment>
<dbReference type="InterPro" id="IPR036640">
    <property type="entry name" value="ABC1_TM_sf"/>
</dbReference>
<feature type="transmembrane region" description="Helical" evidence="42">
    <location>
        <begin position="481"/>
        <end position="505"/>
    </location>
</feature>
<evidence type="ECO:0000313" key="45">
    <source>
        <dbReference type="EMBL" id="JAP63777.1"/>
    </source>
</evidence>
<dbReference type="SMART" id="SM00382">
    <property type="entry name" value="AAA"/>
    <property type="match status" value="1"/>
</dbReference>
<dbReference type="EC" id="7.6.2.5" evidence="30"/>
<dbReference type="GO" id="GO:0005576">
    <property type="term" value="C:extracellular region"/>
    <property type="evidence" value="ECO:0007669"/>
    <property type="project" value="UniProtKB-SubCell"/>
</dbReference>
<name>A0A131XB49_9ACAR</name>
<evidence type="ECO:0000256" key="16">
    <source>
        <dbReference type="ARBA" id="ARBA00022741"/>
    </source>
</evidence>
<keyword evidence="21" id="KW-1278">Translocase</keyword>
<evidence type="ECO:0000256" key="26">
    <source>
        <dbReference type="ARBA" id="ARBA00023157"/>
    </source>
</evidence>
<dbReference type="Pfam" id="PF00005">
    <property type="entry name" value="ABC_tran"/>
    <property type="match status" value="1"/>
</dbReference>
<evidence type="ECO:0000256" key="22">
    <source>
        <dbReference type="ARBA" id="ARBA00022989"/>
    </source>
</evidence>
<feature type="transmembrane region" description="Helical" evidence="42">
    <location>
        <begin position="130"/>
        <end position="152"/>
    </location>
</feature>
<evidence type="ECO:0000256" key="31">
    <source>
        <dbReference type="ARBA" id="ARBA00024439"/>
    </source>
</evidence>
<dbReference type="CDD" id="cd18581">
    <property type="entry name" value="ABC_6TM_ABCB6"/>
    <property type="match status" value="1"/>
</dbReference>
<evidence type="ECO:0000256" key="40">
    <source>
        <dbReference type="ARBA" id="ARBA00049398"/>
    </source>
</evidence>
<keyword evidence="27" id="KW-0458">Lysosome</keyword>
<evidence type="ECO:0000256" key="30">
    <source>
        <dbReference type="ARBA" id="ARBA00024385"/>
    </source>
</evidence>
<evidence type="ECO:0000256" key="41">
    <source>
        <dbReference type="SAM" id="MobiDB-lite"/>
    </source>
</evidence>
<feature type="compositionally biased region" description="Polar residues" evidence="41">
    <location>
        <begin position="812"/>
        <end position="822"/>
    </location>
</feature>
<evidence type="ECO:0000259" key="43">
    <source>
        <dbReference type="PROSITE" id="PS50893"/>
    </source>
</evidence>
<comment type="subunit">
    <text evidence="11">Homodimer.</text>
</comment>
<dbReference type="CDD" id="cd03253">
    <property type="entry name" value="ABCC_ATM1_transporter"/>
    <property type="match status" value="1"/>
</dbReference>
<feature type="transmembrane region" description="Helical" evidence="42">
    <location>
        <begin position="368"/>
        <end position="390"/>
    </location>
</feature>
<dbReference type="Pfam" id="PF16185">
    <property type="entry name" value="MTABC_N"/>
    <property type="match status" value="1"/>
</dbReference>
<dbReference type="GO" id="GO:0005741">
    <property type="term" value="C:mitochondrial outer membrane"/>
    <property type="evidence" value="ECO:0007669"/>
    <property type="project" value="UniProtKB-SubCell"/>
</dbReference>
<keyword evidence="22 42" id="KW-1133">Transmembrane helix</keyword>
<keyword evidence="19" id="KW-0256">Endoplasmic reticulum</keyword>
<evidence type="ECO:0000256" key="42">
    <source>
        <dbReference type="SAM" id="Phobius"/>
    </source>
</evidence>
<evidence type="ECO:0000256" key="4">
    <source>
        <dbReference type="ARBA" id="ARBA00004374"/>
    </source>
</evidence>
<evidence type="ECO:0000256" key="24">
    <source>
        <dbReference type="ARBA" id="ARBA00023128"/>
    </source>
</evidence>
<evidence type="ECO:0000256" key="17">
    <source>
        <dbReference type="ARBA" id="ARBA00022753"/>
    </source>
</evidence>
<feature type="transmembrane region" description="Helical" evidence="42">
    <location>
        <begin position="172"/>
        <end position="190"/>
    </location>
</feature>
<keyword evidence="26" id="KW-1015">Disulfide bond</keyword>
<dbReference type="Gene3D" id="3.40.50.300">
    <property type="entry name" value="P-loop containing nucleotide triphosphate hydrolases"/>
    <property type="match status" value="1"/>
</dbReference>
<feature type="transmembrane region" description="Helical" evidence="42">
    <location>
        <begin position="31"/>
        <end position="50"/>
    </location>
</feature>
<comment type="catalytic activity">
    <reaction evidence="38">
        <text>uroporphyrin III(in) + ATP + H2O = uroporphyrin III(out) + ADP + phosphate + H(+)</text>
        <dbReference type="Rhea" id="RHEA:66776"/>
        <dbReference type="ChEBI" id="CHEBI:15377"/>
        <dbReference type="ChEBI" id="CHEBI:15378"/>
        <dbReference type="ChEBI" id="CHEBI:30616"/>
        <dbReference type="ChEBI" id="CHEBI:43474"/>
        <dbReference type="ChEBI" id="CHEBI:167479"/>
        <dbReference type="ChEBI" id="CHEBI:456216"/>
    </reaction>
    <physiologicalReaction direction="left-to-right" evidence="38">
        <dbReference type="Rhea" id="RHEA:66777"/>
    </physiologicalReaction>
</comment>
<feature type="transmembrane region" description="Helical" evidence="42">
    <location>
        <begin position="250"/>
        <end position="269"/>
    </location>
</feature>
<feature type="region of interest" description="Disordered" evidence="41">
    <location>
        <begin position="812"/>
        <end position="832"/>
    </location>
</feature>
<keyword evidence="24" id="KW-0496">Mitochondrion</keyword>
<feature type="transmembrane region" description="Helical" evidence="42">
    <location>
        <begin position="71"/>
        <end position="92"/>
    </location>
</feature>
<evidence type="ECO:0000256" key="27">
    <source>
        <dbReference type="ARBA" id="ARBA00023228"/>
    </source>
</evidence>
<evidence type="ECO:0000256" key="28">
    <source>
        <dbReference type="ARBA" id="ARBA00024320"/>
    </source>
</evidence>
<keyword evidence="15 42" id="KW-0812">Transmembrane</keyword>
<evidence type="ECO:0000256" key="8">
    <source>
        <dbReference type="ARBA" id="ARBA00004651"/>
    </source>
</evidence>
<dbReference type="PROSITE" id="PS00211">
    <property type="entry name" value="ABC_TRANSPORTER_1"/>
    <property type="match status" value="1"/>
</dbReference>
<feature type="domain" description="ABC transporter" evidence="43">
    <location>
        <begin position="577"/>
        <end position="811"/>
    </location>
</feature>
<evidence type="ECO:0000256" key="20">
    <source>
        <dbReference type="ARBA" id="ARBA00022840"/>
    </source>
</evidence>
<evidence type="ECO:0000256" key="25">
    <source>
        <dbReference type="ARBA" id="ARBA00023136"/>
    </source>
</evidence>
<evidence type="ECO:0000256" key="23">
    <source>
        <dbReference type="ARBA" id="ARBA00023034"/>
    </source>
</evidence>
<keyword evidence="13" id="KW-1003">Cell membrane</keyword>
<keyword evidence="12" id="KW-0813">Transport</keyword>
<comment type="subcellular location">
    <subcellularLocation>
        <location evidence="8">Cell membrane</location>
        <topology evidence="8">Multi-pass membrane protein</topology>
    </subcellularLocation>
    <subcellularLocation>
        <location evidence="1">Early endosome membrane</location>
    </subcellularLocation>
    <subcellularLocation>
        <location evidence="6">Endoplasmic reticulum membrane</location>
        <topology evidence="6">Multi-pass membrane protein</topology>
    </subcellularLocation>
    <subcellularLocation>
        <location evidence="3">Endosome membrane</location>
        <topology evidence="3">Multi-pass membrane protein</topology>
    </subcellularLocation>
    <subcellularLocation>
        <location evidence="2">Endosome</location>
        <location evidence="2">Multivesicular body membrane</location>
    </subcellularLocation>
    <subcellularLocation>
        <location evidence="9">Golgi apparatus membrane</location>
        <topology evidence="9">Multi-pass membrane protein</topology>
    </subcellularLocation>
    <subcellularLocation>
        <location evidence="5">Late endosome membrane</location>
    </subcellularLocation>
    <subcellularLocation>
        <location evidence="10">Lysosome membrane</location>
    </subcellularLocation>
    <subcellularLocation>
        <location evidence="28">Melanosome membrane</location>
    </subcellularLocation>
    <subcellularLocation>
        <location evidence="4">Mitochondrion outer membrane</location>
        <topology evidence="4">Multi-pass membrane protein</topology>
    </subcellularLocation>
    <subcellularLocation>
        <location evidence="7">Secreted</location>
        <location evidence="7">Extracellular exosome</location>
    </subcellularLocation>
</comment>
<dbReference type="FunFam" id="3.40.50.300:FF:000186">
    <property type="entry name" value="ATP-binding cassette sub-family B member 7, mitochondrial"/>
    <property type="match status" value="1"/>
</dbReference>
<sequence length="832" mass="93163">MRYCPPNVTLGDVWTREGLSQCFLDTVGPPILLFVILVGGGIQWAVYHKYATRLDTRLLRRRGCYKFHTSLMMALATSCLIRLAVVSGIGGAPVEGHQLVWALCMAPAWLLSVLVTWLERHWALPSTPTHGHGLPLLLFWAMSVIHEALAFLGLHNTSWWFQVHSRKDIADVAFFAARFVLSLLVFGIGLKGPSVPSAQDYFLYTRGHIQETQPLLDEEGGSSSPFRGFKNKVRLLLPFLWPQRSRRLQFVVLLCVMLLVSGRVVNLFIPMLNRQVVNSLAAQGTIIFPWQDILLYVSLWCLQGQGGSSILSNLRSYLWISVQQYTVKEIEVELYSHLHHLSMSWHLSRKTGEVLKILDRGTSSVTSLLSYILFNILPAVADIVVAVIYFTVSFNAWFGLIVFVTMAVYLGATVGITEWRTKFRREMNQLDNAAQARGVDALLNFETVKYYNAEEYEVSGYKECIEKYQVAEWRSNASLNLLNCCQTMVIALGVAAGALLCAHMVASHESGLKVGDYVLFLTYIMQLYTPLNFLGTYYRMIQRSFIDMENMFELLDTKPEVIDAVNAPSLKLKEGEIRFSNVFFSYNPERPILKNVSFVVPAGRTVALVGPSGAGKSTIVRLLFRLYDIQSGSITIDDQDISRVKQKSLRQVIGVVPQDTVLFNNDIRYNIRYGRVDATDEEVEDAARAAELHEQILGFPNGYDTVVGERGLKLSGGEKQRVAIARSILKGPAIMLLDEATSALDTRTERNIQASLDLVCRNRTTLIVAHRLSTVVHADQILVIQDGEIVESGHHDELLEYGGIYASMWEQQQKGTGNTGPSEASDEGFPES</sequence>
<dbReference type="GO" id="GO:0005789">
    <property type="term" value="C:endoplasmic reticulum membrane"/>
    <property type="evidence" value="ECO:0007669"/>
    <property type="project" value="UniProtKB-SubCell"/>
</dbReference>
<evidence type="ECO:0000256" key="3">
    <source>
        <dbReference type="ARBA" id="ARBA00004337"/>
    </source>
</evidence>
<accession>A0A131XB49</accession>
<dbReference type="SUPFAM" id="SSF90123">
    <property type="entry name" value="ABC transporter transmembrane region"/>
    <property type="match status" value="1"/>
</dbReference>
<dbReference type="InterPro" id="IPR011527">
    <property type="entry name" value="ABC1_TM_dom"/>
</dbReference>
<evidence type="ECO:0000256" key="34">
    <source>
        <dbReference type="ARBA" id="ARBA00047753"/>
    </source>
</evidence>
<evidence type="ECO:0000256" key="39">
    <source>
        <dbReference type="ARBA" id="ARBA00048636"/>
    </source>
</evidence>
<dbReference type="InterPro" id="IPR003439">
    <property type="entry name" value="ABC_transporter-like_ATP-bd"/>
</dbReference>
<evidence type="ECO:0000256" key="2">
    <source>
        <dbReference type="ARBA" id="ARBA00004333"/>
    </source>
</evidence>
<keyword evidence="25 42" id="KW-0472">Membrane</keyword>
<keyword evidence="18" id="KW-1000">Mitochondrion outer membrane</keyword>
<evidence type="ECO:0000256" key="14">
    <source>
        <dbReference type="ARBA" id="ARBA00022525"/>
    </source>
</evidence>
<dbReference type="GO" id="GO:0020037">
    <property type="term" value="F:heme binding"/>
    <property type="evidence" value="ECO:0007669"/>
    <property type="project" value="TreeGrafter"/>
</dbReference>
<evidence type="ECO:0000256" key="36">
    <source>
        <dbReference type="ARBA" id="ARBA00048309"/>
    </source>
</evidence>
<dbReference type="InterPro" id="IPR039421">
    <property type="entry name" value="Type_1_exporter"/>
</dbReference>
<dbReference type="InterPro" id="IPR017871">
    <property type="entry name" value="ABC_transporter-like_CS"/>
</dbReference>
<evidence type="ECO:0000256" key="21">
    <source>
        <dbReference type="ARBA" id="ARBA00022967"/>
    </source>
</evidence>
<dbReference type="SUPFAM" id="SSF52540">
    <property type="entry name" value="P-loop containing nucleoside triphosphate hydrolases"/>
    <property type="match status" value="1"/>
</dbReference>
<dbReference type="InterPro" id="IPR003593">
    <property type="entry name" value="AAA+_ATPase"/>
</dbReference>
<dbReference type="Pfam" id="PF00664">
    <property type="entry name" value="ABC_membrane"/>
    <property type="match status" value="1"/>
</dbReference>
<evidence type="ECO:0000256" key="33">
    <source>
        <dbReference type="ARBA" id="ARBA00047649"/>
    </source>
</evidence>
<evidence type="ECO:0000256" key="1">
    <source>
        <dbReference type="ARBA" id="ARBA00004146"/>
    </source>
</evidence>
<dbReference type="PANTHER" id="PTHR24221:SF654">
    <property type="entry name" value="ATP-BINDING CASSETTE SUB-FAMILY B MEMBER 6"/>
    <property type="match status" value="1"/>
</dbReference>
<evidence type="ECO:0000256" key="29">
    <source>
        <dbReference type="ARBA" id="ARBA00024363"/>
    </source>
</evidence>
<dbReference type="PROSITE" id="PS50893">
    <property type="entry name" value="ABC_TRANSPORTER_2"/>
    <property type="match status" value="1"/>
</dbReference>
<feature type="transmembrane region" description="Helical" evidence="42">
    <location>
        <begin position="281"/>
        <end position="302"/>
    </location>
</feature>
<comment type="similarity">
    <text evidence="29">Belongs to the ABC transporter superfamily. ABCB family. Heavy Metal importer (TC 3.A.1.210) subfamily.</text>
</comment>
<evidence type="ECO:0000259" key="44">
    <source>
        <dbReference type="PROSITE" id="PS50929"/>
    </source>
</evidence>
<evidence type="ECO:0000256" key="10">
    <source>
        <dbReference type="ARBA" id="ARBA00004656"/>
    </source>
</evidence>
<evidence type="ECO:0000256" key="5">
    <source>
        <dbReference type="ARBA" id="ARBA00004414"/>
    </source>
</evidence>
<dbReference type="GO" id="GO:0015439">
    <property type="term" value="F:ABC-type heme transporter activity"/>
    <property type="evidence" value="ECO:0007669"/>
    <property type="project" value="UniProtKB-EC"/>
</dbReference>
<keyword evidence="14" id="KW-0964">Secreted</keyword>
<evidence type="ECO:0000256" key="18">
    <source>
        <dbReference type="ARBA" id="ARBA00022787"/>
    </source>
</evidence>
<dbReference type="GO" id="GO:0005886">
    <property type="term" value="C:plasma membrane"/>
    <property type="evidence" value="ECO:0007669"/>
    <property type="project" value="UniProtKB-SubCell"/>
</dbReference>
<dbReference type="GO" id="GO:0031901">
    <property type="term" value="C:early endosome membrane"/>
    <property type="evidence" value="ECO:0007669"/>
    <property type="project" value="UniProtKB-SubCell"/>
</dbReference>
<dbReference type="InterPro" id="IPR032410">
    <property type="entry name" value="ABCB6_N"/>
</dbReference>
<dbReference type="GO" id="GO:0005765">
    <property type="term" value="C:lysosomal membrane"/>
    <property type="evidence" value="ECO:0007669"/>
    <property type="project" value="UniProtKB-SubCell"/>
</dbReference>
<reference evidence="45" key="1">
    <citation type="journal article" date="2017" name="Ticks Tick Borne Dis.">
        <title>An insight into the sialome of Hyalomma excavatum.</title>
        <authorList>
            <person name="Ribeiro J.M."/>
            <person name="Slovak M."/>
            <person name="Francischetti I.M."/>
        </authorList>
    </citation>
    <scope>NUCLEOTIDE SEQUENCE</scope>
    <source>
        <strain evidence="45">Samish</strain>
        <tissue evidence="45">Salivary glands</tissue>
    </source>
</reference>
<evidence type="ECO:0000256" key="7">
    <source>
        <dbReference type="ARBA" id="ARBA00004550"/>
    </source>
</evidence>
<keyword evidence="20" id="KW-0067">ATP-binding</keyword>
<evidence type="ECO:0000256" key="19">
    <source>
        <dbReference type="ARBA" id="ARBA00022824"/>
    </source>
</evidence>
<evidence type="ECO:0000256" key="32">
    <source>
        <dbReference type="ARBA" id="ARBA00031413"/>
    </source>
</evidence>
<comment type="catalytic activity">
    <reaction evidence="33">
        <text>heme b(in) + ATP + H2O = heme b(out) + ADP + phosphate + H(+)</text>
        <dbReference type="Rhea" id="RHEA:19261"/>
        <dbReference type="ChEBI" id="CHEBI:15377"/>
        <dbReference type="ChEBI" id="CHEBI:15378"/>
        <dbReference type="ChEBI" id="CHEBI:30616"/>
        <dbReference type="ChEBI" id="CHEBI:43474"/>
        <dbReference type="ChEBI" id="CHEBI:60344"/>
        <dbReference type="ChEBI" id="CHEBI:456216"/>
        <dbReference type="EC" id="7.6.2.5"/>
    </reaction>
    <physiologicalReaction direction="left-to-right" evidence="33">
        <dbReference type="Rhea" id="RHEA:19262"/>
    </physiologicalReaction>
</comment>
<evidence type="ECO:0000256" key="9">
    <source>
        <dbReference type="ARBA" id="ARBA00004653"/>
    </source>
</evidence>
<keyword evidence="17" id="KW-0967">Endosome</keyword>
<comment type="catalytic activity">
    <reaction evidence="35">
        <text>uroporphyrin I(in) + ATP + H2O = uroporphyrin I(out) + ADP + phosphate + H(+)</text>
        <dbReference type="Rhea" id="RHEA:66772"/>
        <dbReference type="ChEBI" id="CHEBI:15377"/>
        <dbReference type="ChEBI" id="CHEBI:15378"/>
        <dbReference type="ChEBI" id="CHEBI:30616"/>
        <dbReference type="ChEBI" id="CHEBI:43474"/>
        <dbReference type="ChEBI" id="CHEBI:167480"/>
        <dbReference type="ChEBI" id="CHEBI:456216"/>
    </reaction>
    <physiologicalReaction direction="left-to-right" evidence="35">
        <dbReference type="Rhea" id="RHEA:66773"/>
    </physiologicalReaction>
</comment>
<evidence type="ECO:0000256" key="12">
    <source>
        <dbReference type="ARBA" id="ARBA00022448"/>
    </source>
</evidence>
<comment type="catalytic activity">
    <reaction evidence="40">
        <text>coproporphyrin I(in) + ATP + H2O = coproporphyrin I(out) + ADP + phosphate + H(+)</text>
        <dbReference type="Rhea" id="RHEA:66768"/>
        <dbReference type="ChEBI" id="CHEBI:15377"/>
        <dbReference type="ChEBI" id="CHEBI:15378"/>
        <dbReference type="ChEBI" id="CHEBI:30616"/>
        <dbReference type="ChEBI" id="CHEBI:43474"/>
        <dbReference type="ChEBI" id="CHEBI:167478"/>
        <dbReference type="ChEBI" id="CHEBI:456216"/>
    </reaction>
    <physiologicalReaction direction="left-to-right" evidence="40">
        <dbReference type="Rhea" id="RHEA:66769"/>
    </physiologicalReaction>
</comment>
<keyword evidence="16" id="KW-0547">Nucleotide-binding</keyword>
<comment type="catalytic activity">
    <reaction evidence="34">
        <text>coproporphyrinogen III(in) + ATP + H2O = coproporphyrinogen III(out) + ADP + phosphate + H(+)</text>
        <dbReference type="Rhea" id="RHEA:66680"/>
        <dbReference type="ChEBI" id="CHEBI:15377"/>
        <dbReference type="ChEBI" id="CHEBI:15378"/>
        <dbReference type="ChEBI" id="CHEBI:30616"/>
        <dbReference type="ChEBI" id="CHEBI:43474"/>
        <dbReference type="ChEBI" id="CHEBI:57309"/>
        <dbReference type="ChEBI" id="CHEBI:456216"/>
    </reaction>
    <physiologicalReaction direction="left-to-right" evidence="34">
        <dbReference type="Rhea" id="RHEA:66681"/>
    </physiologicalReaction>
</comment>
<dbReference type="GO" id="GO:0005524">
    <property type="term" value="F:ATP binding"/>
    <property type="evidence" value="ECO:0007669"/>
    <property type="project" value="UniProtKB-KW"/>
</dbReference>
<dbReference type="GO" id="GO:0016887">
    <property type="term" value="F:ATP hydrolysis activity"/>
    <property type="evidence" value="ECO:0007669"/>
    <property type="project" value="InterPro"/>
</dbReference>
<protein>
    <recommendedName>
        <fullName evidence="31">ATP-binding cassette sub-family B member 6</fullName>
        <ecNumber evidence="30">7.6.2.5</ecNumber>
    </recommendedName>
    <alternativeName>
        <fullName evidence="32">ABC-type heme transporter ABCB6</fullName>
    </alternativeName>
</protein>
<evidence type="ECO:0000256" key="38">
    <source>
        <dbReference type="ARBA" id="ARBA00048510"/>
    </source>
</evidence>
<dbReference type="EMBL" id="GEFH01004804">
    <property type="protein sequence ID" value="JAP63777.1"/>
    <property type="molecule type" value="mRNA"/>
</dbReference>
<evidence type="ECO:0000256" key="35">
    <source>
        <dbReference type="ARBA" id="ARBA00047789"/>
    </source>
</evidence>
<comment type="catalytic activity">
    <reaction evidence="39">
        <text>coproporphyrin III(in) + ATP + H2O = coproporphyrin III(out) + ADP + phosphate + H(+)</text>
        <dbReference type="Rhea" id="RHEA:66664"/>
        <dbReference type="ChEBI" id="CHEBI:15377"/>
        <dbReference type="ChEBI" id="CHEBI:15378"/>
        <dbReference type="ChEBI" id="CHEBI:30616"/>
        <dbReference type="ChEBI" id="CHEBI:43474"/>
        <dbReference type="ChEBI" id="CHEBI:131725"/>
        <dbReference type="ChEBI" id="CHEBI:456216"/>
    </reaction>
    <physiologicalReaction direction="left-to-right" evidence="39">
        <dbReference type="Rhea" id="RHEA:66665"/>
    </physiologicalReaction>
</comment>
<evidence type="ECO:0000256" key="11">
    <source>
        <dbReference type="ARBA" id="ARBA00011738"/>
    </source>
</evidence>
<dbReference type="PROSITE" id="PS50929">
    <property type="entry name" value="ABC_TM1F"/>
    <property type="match status" value="1"/>
</dbReference>
<keyword evidence="23" id="KW-0333">Golgi apparatus</keyword>
<comment type="catalytic activity">
    <reaction evidence="37">
        <text>pheophorbide a(in) + ATP + H2O = pheophorbide a(out) + ADP + phosphate + H(+)</text>
        <dbReference type="Rhea" id="RHEA:61360"/>
        <dbReference type="ChEBI" id="CHEBI:15377"/>
        <dbReference type="ChEBI" id="CHEBI:15378"/>
        <dbReference type="ChEBI" id="CHEBI:30616"/>
        <dbReference type="ChEBI" id="CHEBI:43474"/>
        <dbReference type="ChEBI" id="CHEBI:58687"/>
        <dbReference type="ChEBI" id="CHEBI:456216"/>
    </reaction>
    <physiologicalReaction direction="left-to-right" evidence="37">
        <dbReference type="Rhea" id="RHEA:61361"/>
    </physiologicalReaction>
</comment>
<organism evidence="45">
    <name type="scientific">Hyalomma excavatum</name>
    <dbReference type="NCBI Taxonomy" id="257692"/>
    <lineage>
        <taxon>Eukaryota</taxon>
        <taxon>Metazoa</taxon>
        <taxon>Ecdysozoa</taxon>
        <taxon>Arthropoda</taxon>
        <taxon>Chelicerata</taxon>
        <taxon>Arachnida</taxon>
        <taxon>Acari</taxon>
        <taxon>Parasitiformes</taxon>
        <taxon>Ixodida</taxon>
        <taxon>Ixodoidea</taxon>
        <taxon>Ixodidae</taxon>
        <taxon>Hyalomminae</taxon>
        <taxon>Hyalomma</taxon>
    </lineage>
</organism>